<keyword evidence="4" id="KW-1185">Reference proteome</keyword>
<dbReference type="GeneID" id="59284020"/>
<dbReference type="EMBL" id="JACCJC010000005">
    <property type="protein sequence ID" value="KAF6239800.1"/>
    <property type="molecule type" value="Genomic_DNA"/>
</dbReference>
<gene>
    <name evidence="3" type="ORF">HO173_002346</name>
</gene>
<feature type="compositionally biased region" description="Basic residues" evidence="1">
    <location>
        <begin position="225"/>
        <end position="237"/>
    </location>
</feature>
<accession>A0A8H6G3M7</accession>
<feature type="compositionally biased region" description="Low complexity" evidence="1">
    <location>
        <begin position="238"/>
        <end position="257"/>
    </location>
</feature>
<comment type="caution">
    <text evidence="3">The sequence shown here is derived from an EMBL/GenBank/DDBJ whole genome shotgun (WGS) entry which is preliminary data.</text>
</comment>
<keyword evidence="2" id="KW-0732">Signal</keyword>
<dbReference type="OrthoDB" id="4696326at2759"/>
<reference evidence="3 4" key="1">
    <citation type="journal article" date="2020" name="Genomics">
        <title>Complete, high-quality genomes from long-read metagenomic sequencing of two wolf lichen thalli reveals enigmatic genome architecture.</title>
        <authorList>
            <person name="McKenzie S.K."/>
            <person name="Walston R.F."/>
            <person name="Allen J.L."/>
        </authorList>
    </citation>
    <scope>NUCLEOTIDE SEQUENCE [LARGE SCALE GENOMIC DNA]</scope>
    <source>
        <strain evidence="3">WasteWater2</strain>
    </source>
</reference>
<organism evidence="3 4">
    <name type="scientific">Letharia columbiana</name>
    <dbReference type="NCBI Taxonomy" id="112416"/>
    <lineage>
        <taxon>Eukaryota</taxon>
        <taxon>Fungi</taxon>
        <taxon>Dikarya</taxon>
        <taxon>Ascomycota</taxon>
        <taxon>Pezizomycotina</taxon>
        <taxon>Lecanoromycetes</taxon>
        <taxon>OSLEUM clade</taxon>
        <taxon>Lecanoromycetidae</taxon>
        <taxon>Lecanorales</taxon>
        <taxon>Lecanorineae</taxon>
        <taxon>Parmeliaceae</taxon>
        <taxon>Letharia</taxon>
    </lineage>
</organism>
<evidence type="ECO:0000313" key="3">
    <source>
        <dbReference type="EMBL" id="KAF6239800.1"/>
    </source>
</evidence>
<dbReference type="Proteomes" id="UP000578531">
    <property type="component" value="Unassembled WGS sequence"/>
</dbReference>
<feature type="compositionally biased region" description="Basic residues" evidence="1">
    <location>
        <begin position="193"/>
        <end position="210"/>
    </location>
</feature>
<protein>
    <submittedName>
        <fullName evidence="3">Uncharacterized protein</fullName>
    </submittedName>
</protein>
<dbReference type="RefSeq" id="XP_037169075.1">
    <property type="nucleotide sequence ID" value="XM_037304280.1"/>
</dbReference>
<name>A0A8H6G3M7_9LECA</name>
<evidence type="ECO:0000313" key="4">
    <source>
        <dbReference type="Proteomes" id="UP000578531"/>
    </source>
</evidence>
<feature type="signal peptide" evidence="2">
    <location>
        <begin position="1"/>
        <end position="20"/>
    </location>
</feature>
<feature type="chain" id="PRO_5034487021" evidence="2">
    <location>
        <begin position="21"/>
        <end position="263"/>
    </location>
</feature>
<sequence length="263" mass="28301">MKMAAVTFFTAVALLCYASAQNSSTTLLLPDGLFWVTPPSPQTFLGAMTVTDKTTYYTIDCGNFNDTLFWPGSSGCANNNSYTFSADSANTQYLMPNINLGQDPFSVTTPVPTWLEAFNQTVTINCDPLNTASWARCVTTTLYNNEDADDKSIISSTIVTQQSTVHESSLYPVIFTAPGLAAAAAAAAPGHPRAIHHHHRRTPTHHHPPPLHRPTLTHPPPARPHPGRQSRPRRRRPPSASSPSRASASSSCAATSSTGNTRA</sequence>
<evidence type="ECO:0000256" key="1">
    <source>
        <dbReference type="SAM" id="MobiDB-lite"/>
    </source>
</evidence>
<dbReference type="AlphaFoldDB" id="A0A8H6G3M7"/>
<proteinExistence type="predicted"/>
<evidence type="ECO:0000256" key="2">
    <source>
        <dbReference type="SAM" id="SignalP"/>
    </source>
</evidence>
<feature type="region of interest" description="Disordered" evidence="1">
    <location>
        <begin position="186"/>
        <end position="263"/>
    </location>
</feature>